<evidence type="ECO:0000313" key="1">
    <source>
        <dbReference type="EMBL" id="RDV24856.1"/>
    </source>
</evidence>
<gene>
    <name evidence="1" type="ORF">DXV75_12335</name>
</gene>
<name>A0A3D8M5B8_9ALTE</name>
<protein>
    <submittedName>
        <fullName evidence="1">Uncharacterized protein</fullName>
    </submittedName>
</protein>
<sequence length="62" mass="6986">MLFLTGIMLVVVGLLDVLIRIDSLRTACYLVGGLILYKVGHVILRQCATLRTRPARRKQLFS</sequence>
<dbReference type="Proteomes" id="UP000256561">
    <property type="component" value="Unassembled WGS sequence"/>
</dbReference>
<proteinExistence type="predicted"/>
<accession>A0A3D8M5B8</accession>
<comment type="caution">
    <text evidence="1">The sequence shown here is derived from an EMBL/GenBank/DDBJ whole genome shotgun (WGS) entry which is preliminary data.</text>
</comment>
<evidence type="ECO:0000313" key="2">
    <source>
        <dbReference type="Proteomes" id="UP000256561"/>
    </source>
</evidence>
<reference evidence="2" key="1">
    <citation type="submission" date="2018-08" db="EMBL/GenBank/DDBJ databases">
        <authorList>
            <person name="Zhang J."/>
            <person name="Du Z.-J."/>
        </authorList>
    </citation>
    <scope>NUCLEOTIDE SEQUENCE [LARGE SCALE GENOMIC DNA]</scope>
    <source>
        <strain evidence="2">KCTC 52655</strain>
    </source>
</reference>
<dbReference type="EMBL" id="QRHA01000008">
    <property type="protein sequence ID" value="RDV24856.1"/>
    <property type="molecule type" value="Genomic_DNA"/>
</dbReference>
<keyword evidence="2" id="KW-1185">Reference proteome</keyword>
<organism evidence="1 2">
    <name type="scientific">Alteromonas aestuariivivens</name>
    <dbReference type="NCBI Taxonomy" id="1938339"/>
    <lineage>
        <taxon>Bacteria</taxon>
        <taxon>Pseudomonadati</taxon>
        <taxon>Pseudomonadota</taxon>
        <taxon>Gammaproteobacteria</taxon>
        <taxon>Alteromonadales</taxon>
        <taxon>Alteromonadaceae</taxon>
        <taxon>Alteromonas/Salinimonas group</taxon>
        <taxon>Alteromonas</taxon>
    </lineage>
</organism>
<dbReference type="AlphaFoldDB" id="A0A3D8M5B8"/>